<keyword evidence="3" id="KW-0443">Lipid metabolism</keyword>
<dbReference type="AlphaFoldDB" id="A0A1Y6BDK5"/>
<dbReference type="InterPro" id="IPR042099">
    <property type="entry name" value="ANL_N_sf"/>
</dbReference>
<evidence type="ECO:0000256" key="1">
    <source>
        <dbReference type="ARBA" id="ARBA00022598"/>
    </source>
</evidence>
<protein>
    <submittedName>
        <fullName evidence="5">Long-chain acyl-CoA synthetase</fullName>
    </submittedName>
</protein>
<keyword evidence="2" id="KW-0276">Fatty acid metabolism</keyword>
<dbReference type="PANTHER" id="PTHR43272:SF32">
    <property type="entry name" value="AMP-DEPENDENT SYNTHETASE_LIGASE DOMAIN-CONTAINING PROTEIN"/>
    <property type="match status" value="1"/>
</dbReference>
<evidence type="ECO:0000313" key="5">
    <source>
        <dbReference type="EMBL" id="SMF04520.1"/>
    </source>
</evidence>
<dbReference type="STRING" id="560819.SAMN05428998_103205"/>
<sequence length="613" mass="68526">MLRDTALFERSTLPGLLRFWAERHPERLAFREKDLGVWQRWSFRDYYEGARDFALGLAALGVGPGDFLAVASEDTPEWMLADLAIQGLGGACIGIYPTNPWPELRYILEHSGARVVVCGDQEQTDKVLDAIRLGGELPKLEKIVCVDMKGMSRYPRDRLLSFEEVSELGRSKRAELGRLFEDSIERLSPDDVAVIVYTSGTTGMPKGAMLTHGGLIWGGLRLSELHGVDEANWEVLCYLPLCHVAERLCSTVMQLVNGTPVNFAESIDTVVPNLREIAPSGFLGVPRIWEKLQYAVMVKLKDATPLQQRVVARCLALGRPLARRRLAAGGELQGLRDRLLFVLLWILCFRPLQKWMGLDRGRTLLCGGASISPEVLEFFWTLGLRVYQVYGMTELSGISHSQYPGHTALGQSGPPLPSYEQRIAGDGEILVRSRSVFAGYLHNPEATAAAVSDGWMHTGDVGEIAPDGSIVITDRKKDIIITSGGKNITPSLIENRLKDSLYIREAVLIGERRNFLSALIQIDYETVGKWAQEQGFAYTTFKSLVQLPDVRELIAHEVETVNREFARVENIRRFTLLDKELDHDDGEVTATMKVRRRVIEEKYKPLIDAMYGG</sequence>
<dbReference type="Pfam" id="PF00501">
    <property type="entry name" value="AMP-binding"/>
    <property type="match status" value="1"/>
</dbReference>
<accession>A0A1Y6BDK5</accession>
<evidence type="ECO:0000313" key="6">
    <source>
        <dbReference type="Proteomes" id="UP000192917"/>
    </source>
</evidence>
<evidence type="ECO:0000256" key="2">
    <source>
        <dbReference type="ARBA" id="ARBA00022832"/>
    </source>
</evidence>
<dbReference type="EMBL" id="FWZX01000003">
    <property type="protein sequence ID" value="SMF04520.1"/>
    <property type="molecule type" value="Genomic_DNA"/>
</dbReference>
<evidence type="ECO:0000256" key="3">
    <source>
        <dbReference type="ARBA" id="ARBA00023098"/>
    </source>
</evidence>
<dbReference type="InterPro" id="IPR000873">
    <property type="entry name" value="AMP-dep_synth/lig_dom"/>
</dbReference>
<keyword evidence="6" id="KW-1185">Reference proteome</keyword>
<dbReference type="PANTHER" id="PTHR43272">
    <property type="entry name" value="LONG-CHAIN-FATTY-ACID--COA LIGASE"/>
    <property type="match status" value="1"/>
</dbReference>
<dbReference type="GO" id="GO:0004467">
    <property type="term" value="F:long-chain fatty acid-CoA ligase activity"/>
    <property type="evidence" value="ECO:0007669"/>
    <property type="project" value="TreeGrafter"/>
</dbReference>
<dbReference type="SUPFAM" id="SSF56801">
    <property type="entry name" value="Acetyl-CoA synthetase-like"/>
    <property type="match status" value="1"/>
</dbReference>
<proteinExistence type="predicted"/>
<organism evidence="5 6">
    <name type="scientific">Tistlia consotensis USBA 355</name>
    <dbReference type="NCBI Taxonomy" id="560819"/>
    <lineage>
        <taxon>Bacteria</taxon>
        <taxon>Pseudomonadati</taxon>
        <taxon>Pseudomonadota</taxon>
        <taxon>Alphaproteobacteria</taxon>
        <taxon>Rhodospirillales</taxon>
        <taxon>Rhodovibrionaceae</taxon>
        <taxon>Tistlia</taxon>
    </lineage>
</organism>
<dbReference type="RefSeq" id="WP_085121644.1">
    <property type="nucleotide sequence ID" value="NZ_FWZX01000003.1"/>
</dbReference>
<dbReference type="Proteomes" id="UP000192917">
    <property type="component" value="Unassembled WGS sequence"/>
</dbReference>
<gene>
    <name evidence="5" type="ORF">SAMN05428998_103205</name>
</gene>
<dbReference type="Gene3D" id="3.40.50.12780">
    <property type="entry name" value="N-terminal domain of ligase-like"/>
    <property type="match status" value="1"/>
</dbReference>
<name>A0A1Y6BDK5_9PROT</name>
<dbReference type="PROSITE" id="PS00455">
    <property type="entry name" value="AMP_BINDING"/>
    <property type="match status" value="1"/>
</dbReference>
<feature type="domain" description="AMP-dependent synthetase/ligase" evidence="4">
    <location>
        <begin position="19"/>
        <end position="441"/>
    </location>
</feature>
<keyword evidence="1" id="KW-0436">Ligase</keyword>
<reference evidence="5 6" key="1">
    <citation type="submission" date="2017-04" db="EMBL/GenBank/DDBJ databases">
        <authorList>
            <person name="Afonso C.L."/>
            <person name="Miller P.J."/>
            <person name="Scott M.A."/>
            <person name="Spackman E."/>
            <person name="Goraichik I."/>
            <person name="Dimitrov K.M."/>
            <person name="Suarez D.L."/>
            <person name="Swayne D.E."/>
        </authorList>
    </citation>
    <scope>NUCLEOTIDE SEQUENCE [LARGE SCALE GENOMIC DNA]</scope>
    <source>
        <strain evidence="5 6">USBA 355</strain>
    </source>
</reference>
<dbReference type="GO" id="GO:0016020">
    <property type="term" value="C:membrane"/>
    <property type="evidence" value="ECO:0007669"/>
    <property type="project" value="TreeGrafter"/>
</dbReference>
<dbReference type="Pfam" id="PF23562">
    <property type="entry name" value="AMP-binding_C_3"/>
    <property type="match status" value="1"/>
</dbReference>
<dbReference type="InterPro" id="IPR020845">
    <property type="entry name" value="AMP-binding_CS"/>
</dbReference>
<evidence type="ECO:0000259" key="4">
    <source>
        <dbReference type="Pfam" id="PF00501"/>
    </source>
</evidence>